<dbReference type="Gene3D" id="3.20.20.30">
    <property type="entry name" value="Luciferase-like domain"/>
    <property type="match status" value="1"/>
</dbReference>
<sequence>MQQPRSPSTVLTRLQDLAEATEADELLIKTDLYHPRDRRESFKLLADDLLAHSHRQTP</sequence>
<keyword evidence="2" id="KW-1185">Reference proteome</keyword>
<evidence type="ECO:0000313" key="2">
    <source>
        <dbReference type="Proteomes" id="UP001251217"/>
    </source>
</evidence>
<protein>
    <recommendedName>
        <fullName evidence="3">Luciferase-like monooxygenase</fullName>
    </recommendedName>
</protein>
<evidence type="ECO:0008006" key="3">
    <source>
        <dbReference type="Google" id="ProtNLM"/>
    </source>
</evidence>
<accession>A0ABU1XRN4</accession>
<dbReference type="InterPro" id="IPR036661">
    <property type="entry name" value="Luciferase-like_sf"/>
</dbReference>
<dbReference type="EMBL" id="JAVDWW010000018">
    <property type="protein sequence ID" value="MDR7173044.1"/>
    <property type="molecule type" value="Genomic_DNA"/>
</dbReference>
<reference evidence="1 2" key="1">
    <citation type="submission" date="2023-07" db="EMBL/GenBank/DDBJ databases">
        <title>Sorghum-associated microbial communities from plants grown in Nebraska, USA.</title>
        <authorList>
            <person name="Schachtman D."/>
        </authorList>
    </citation>
    <scope>NUCLEOTIDE SEQUENCE [LARGE SCALE GENOMIC DNA]</scope>
    <source>
        <strain evidence="1 2">4272</strain>
    </source>
</reference>
<gene>
    <name evidence="1" type="ORF">J2W56_006810</name>
</gene>
<proteinExistence type="predicted"/>
<organism evidence="1 2">
    <name type="scientific">Nocardia kruczakiae</name>
    <dbReference type="NCBI Taxonomy" id="261477"/>
    <lineage>
        <taxon>Bacteria</taxon>
        <taxon>Bacillati</taxon>
        <taxon>Actinomycetota</taxon>
        <taxon>Actinomycetes</taxon>
        <taxon>Mycobacteriales</taxon>
        <taxon>Nocardiaceae</taxon>
        <taxon>Nocardia</taxon>
    </lineage>
</organism>
<dbReference type="Proteomes" id="UP001251217">
    <property type="component" value="Unassembled WGS sequence"/>
</dbReference>
<name>A0ABU1XRN4_9NOCA</name>
<dbReference type="SUPFAM" id="SSF51679">
    <property type="entry name" value="Bacterial luciferase-like"/>
    <property type="match status" value="1"/>
</dbReference>
<evidence type="ECO:0000313" key="1">
    <source>
        <dbReference type="EMBL" id="MDR7173044.1"/>
    </source>
</evidence>
<comment type="caution">
    <text evidence="1">The sequence shown here is derived from an EMBL/GenBank/DDBJ whole genome shotgun (WGS) entry which is preliminary data.</text>
</comment>